<organism evidence="9 10">
    <name type="scientific">Agromyces indicus</name>
    <dbReference type="NCBI Taxonomy" id="758919"/>
    <lineage>
        <taxon>Bacteria</taxon>
        <taxon>Bacillati</taxon>
        <taxon>Actinomycetota</taxon>
        <taxon>Actinomycetes</taxon>
        <taxon>Micrococcales</taxon>
        <taxon>Microbacteriaceae</taxon>
        <taxon>Agromyces</taxon>
    </lineage>
</organism>
<keyword evidence="10" id="KW-1185">Reference proteome</keyword>
<evidence type="ECO:0000256" key="6">
    <source>
        <dbReference type="SAM" id="Coils"/>
    </source>
</evidence>
<feature type="region of interest" description="Disordered" evidence="7">
    <location>
        <begin position="1"/>
        <end position="22"/>
    </location>
</feature>
<dbReference type="InterPro" id="IPR017039">
    <property type="entry name" value="Virul_fac_BrkB"/>
</dbReference>
<feature type="transmembrane region" description="Helical" evidence="8">
    <location>
        <begin position="267"/>
        <end position="289"/>
    </location>
</feature>
<proteinExistence type="predicted"/>
<evidence type="ECO:0000256" key="8">
    <source>
        <dbReference type="SAM" id="Phobius"/>
    </source>
</evidence>
<gene>
    <name evidence="9" type="ORF">RH861_15070</name>
</gene>
<feature type="transmembrane region" description="Helical" evidence="8">
    <location>
        <begin position="186"/>
        <end position="214"/>
    </location>
</feature>
<protein>
    <submittedName>
        <fullName evidence="9">YihY/virulence factor BrkB family protein</fullName>
    </submittedName>
</protein>
<evidence type="ECO:0000313" key="9">
    <source>
        <dbReference type="EMBL" id="MDR5693394.1"/>
    </source>
</evidence>
<sequence length="431" mass="46538">MGRRGAGRPDGDASGAAVAPRAEPMNGRELRLRLDEPIARVTNLTRRTMQIFPVRVWRHFLQRNGFLLSAGMSYQALFATFAAIYVAFAIAGLWLVSSPDTLDALITLINTYAPGLIGPKGLITTDDLVEVTEASTSLFGLTGAVALAGLIWTAISWITYTRLAVRSTFGLPRDDRPYVLLKARDFLASLGFGIALVVAALLSIVATTLLDAFLDLLGLSTEAASPVMSGGLRFGSLVVVFVIDTVALAVLFRFLSGAAVPWRRMWIGSLLGSAALSVLHVLGGFLVTATTNNPLLATFTVFIGLLLWFRIASIVILVAAAWIAIETADANDTLRPVTPDQRAAEALLAERRADAAERRREVRTIRDAMEESGWFGWLRGRRRLTRAEADLADAELAVADAERALDQAAAEAAAARRRRGRRRNRDVGGLA</sequence>
<dbReference type="EMBL" id="JAVKGS010000004">
    <property type="protein sequence ID" value="MDR5693394.1"/>
    <property type="molecule type" value="Genomic_DNA"/>
</dbReference>
<dbReference type="Pfam" id="PF03631">
    <property type="entry name" value="Virul_fac_BrkB"/>
    <property type="match status" value="1"/>
</dbReference>
<evidence type="ECO:0000256" key="4">
    <source>
        <dbReference type="ARBA" id="ARBA00022989"/>
    </source>
</evidence>
<reference evidence="10" key="1">
    <citation type="submission" date="2023-07" db="EMBL/GenBank/DDBJ databases">
        <title>Description of three actinobacteria isolated from air of manufacturing shop in a pharmaceutical factory.</title>
        <authorList>
            <person name="Zhang D.-F."/>
        </authorList>
    </citation>
    <scope>NUCLEOTIDE SEQUENCE [LARGE SCALE GENOMIC DNA]</scope>
    <source>
        <strain evidence="10">CCTCC AB 2011122</strain>
    </source>
</reference>
<dbReference type="PANTHER" id="PTHR30213:SF1">
    <property type="entry name" value="INNER MEMBRANE PROTEIN YHJD"/>
    <property type="match status" value="1"/>
</dbReference>
<keyword evidence="4 8" id="KW-1133">Transmembrane helix</keyword>
<feature type="transmembrane region" description="Helical" evidence="8">
    <location>
        <begin position="138"/>
        <end position="165"/>
    </location>
</feature>
<evidence type="ECO:0000256" key="2">
    <source>
        <dbReference type="ARBA" id="ARBA00022475"/>
    </source>
</evidence>
<comment type="subcellular location">
    <subcellularLocation>
        <location evidence="1">Cell membrane</location>
        <topology evidence="1">Multi-pass membrane protein</topology>
    </subcellularLocation>
</comment>
<dbReference type="PANTHER" id="PTHR30213">
    <property type="entry name" value="INNER MEMBRANE PROTEIN YHJD"/>
    <property type="match status" value="1"/>
</dbReference>
<evidence type="ECO:0000256" key="5">
    <source>
        <dbReference type="ARBA" id="ARBA00023136"/>
    </source>
</evidence>
<evidence type="ECO:0000256" key="1">
    <source>
        <dbReference type="ARBA" id="ARBA00004651"/>
    </source>
</evidence>
<keyword evidence="5 8" id="KW-0472">Membrane</keyword>
<feature type="coiled-coil region" evidence="6">
    <location>
        <begin position="384"/>
        <end position="418"/>
    </location>
</feature>
<keyword evidence="6" id="KW-0175">Coiled coil</keyword>
<accession>A0ABU1FNS6</accession>
<keyword evidence="3 8" id="KW-0812">Transmembrane</keyword>
<evidence type="ECO:0000256" key="7">
    <source>
        <dbReference type="SAM" id="MobiDB-lite"/>
    </source>
</evidence>
<feature type="transmembrane region" description="Helical" evidence="8">
    <location>
        <begin position="76"/>
        <end position="96"/>
    </location>
</feature>
<keyword evidence="2" id="KW-1003">Cell membrane</keyword>
<dbReference type="RefSeq" id="WP_310521677.1">
    <property type="nucleotide sequence ID" value="NZ_BAABBS010000003.1"/>
</dbReference>
<dbReference type="Proteomes" id="UP001260072">
    <property type="component" value="Unassembled WGS sequence"/>
</dbReference>
<comment type="caution">
    <text evidence="9">The sequence shown here is derived from an EMBL/GenBank/DDBJ whole genome shotgun (WGS) entry which is preliminary data.</text>
</comment>
<evidence type="ECO:0000256" key="3">
    <source>
        <dbReference type="ARBA" id="ARBA00022692"/>
    </source>
</evidence>
<evidence type="ECO:0000313" key="10">
    <source>
        <dbReference type="Proteomes" id="UP001260072"/>
    </source>
</evidence>
<name>A0ABU1FNS6_9MICO</name>
<feature type="transmembrane region" description="Helical" evidence="8">
    <location>
        <begin position="295"/>
        <end position="325"/>
    </location>
</feature>
<feature type="transmembrane region" description="Helical" evidence="8">
    <location>
        <begin position="234"/>
        <end position="255"/>
    </location>
</feature>